<keyword evidence="13" id="KW-1185">Reference proteome</keyword>
<dbReference type="Pfam" id="PF01562">
    <property type="entry name" value="Pep_M12B_propep"/>
    <property type="match status" value="1"/>
</dbReference>
<dbReference type="InParanoid" id="G1TIZ8"/>
<dbReference type="SMART" id="SM00050">
    <property type="entry name" value="DISIN"/>
    <property type="match status" value="1"/>
</dbReference>
<dbReference type="SUPFAM" id="SSF55486">
    <property type="entry name" value="Metalloproteases ('zincins'), catalytic domain"/>
    <property type="match status" value="1"/>
</dbReference>
<gene>
    <name evidence="12" type="primary">ADAM6</name>
</gene>
<evidence type="ECO:0000256" key="3">
    <source>
        <dbReference type="ARBA" id="ARBA00022989"/>
    </source>
</evidence>
<protein>
    <submittedName>
        <fullName evidence="12">Cellular disintegrin ADAM 6d</fullName>
    </submittedName>
</protein>
<feature type="signal peptide" evidence="9">
    <location>
        <begin position="1"/>
        <end position="24"/>
    </location>
</feature>
<dbReference type="STRING" id="9986.ENSOCUP00000016921"/>
<dbReference type="Gene3D" id="3.40.390.10">
    <property type="entry name" value="Collagenase (Catalytic Domain)"/>
    <property type="match status" value="1"/>
</dbReference>
<dbReference type="PROSITE" id="PS01186">
    <property type="entry name" value="EGF_2"/>
    <property type="match status" value="1"/>
</dbReference>
<evidence type="ECO:0000259" key="10">
    <source>
        <dbReference type="PROSITE" id="PS50214"/>
    </source>
</evidence>
<dbReference type="GO" id="GO:0006508">
    <property type="term" value="P:proteolysis"/>
    <property type="evidence" value="ECO:0007669"/>
    <property type="project" value="InterPro"/>
</dbReference>
<keyword evidence="3 8" id="KW-1133">Transmembrane helix</keyword>
<sequence length="731" mass="83091">MVLAEGQVTLLLLGLWVLLDPGQCSPGRPSWRYVSSEVVIPRKELHQGRGVQVAGWLSYSLHFGGQRHVICMRSKKLIWARHLMMMTQDDQGALQMDYPYIPTDCYYLGHLEDIPLSTVTIDTCYGGLEGIMKLDDLAYEIKPLKDSNTFEHVVSQIVADRNATGPMYRLEHEDDFDPFFSEVNSTVAPKLSSFNHMYHMAQLKGQIQIAHEMYTVLNNISKCIQFSINMFSIIDSFLRGIGFRHYIALLNIYNQQEPVVMNDFRVPGGPIHAYYKANFHDIYRPSPSTLITRNAPNDDYQEPARYGTCGHHNLLIIGSQGRHYLLLAILTTHKIARQIGLAYDYSVCVCQRRATCLMRKFPEMTDSFSNCSFVHTQHIVSNRYIFTCYYFTDRTYMNKTLIQTRCGNFLVEEREQCDCGSFKHCYANACCQSDCRFTPGSICDKQQCCTNCTYSPTSTLCRPVMNICDLPEYCGGSTYTCPENFYLQDGTPCTEDGYCYRGNCSDPTMHCKEIFGQSAENGPADCYAINLNTFRFGHCRREQHQNVYHACAAQDKECGRLQCINVTQLPQLQDHVSFHQSVYNEFTCFGLDEHRSTGSTDAGRVRDGTPCGEGLFCLESRCNMTMLNLHYDCFPEKCSFRGLCNNNKNCHCHVGWDPPLCLSQGAGGSSQSGPPPRRMRTVTDSMEPILYLRVVFARVYCFIFALLFGVATNVRTIKTTIVQEQTVPEPQ</sequence>
<dbReference type="InterPro" id="IPR000742">
    <property type="entry name" value="EGF"/>
</dbReference>
<evidence type="ECO:0000256" key="5">
    <source>
        <dbReference type="ARBA" id="ARBA00023157"/>
    </source>
</evidence>
<dbReference type="InterPro" id="IPR002870">
    <property type="entry name" value="Peptidase_M12B_N"/>
</dbReference>
<evidence type="ECO:0000256" key="2">
    <source>
        <dbReference type="ARBA" id="ARBA00022692"/>
    </source>
</evidence>
<dbReference type="Gene3D" id="4.10.70.10">
    <property type="entry name" value="Disintegrin domain"/>
    <property type="match status" value="1"/>
</dbReference>
<dbReference type="InterPro" id="IPR001590">
    <property type="entry name" value="Peptidase_M12B"/>
</dbReference>
<dbReference type="FunCoup" id="G1TIZ8">
    <property type="interactions" value="7"/>
</dbReference>
<dbReference type="PANTHER" id="PTHR11905">
    <property type="entry name" value="ADAM A DISINTEGRIN AND METALLOPROTEASE DOMAIN"/>
    <property type="match status" value="1"/>
</dbReference>
<feature type="transmembrane region" description="Helical" evidence="8">
    <location>
        <begin position="690"/>
        <end position="711"/>
    </location>
</feature>
<evidence type="ECO:0000256" key="1">
    <source>
        <dbReference type="ARBA" id="ARBA00004167"/>
    </source>
</evidence>
<dbReference type="Proteomes" id="UP000001811">
    <property type="component" value="Unplaced"/>
</dbReference>
<dbReference type="eggNOG" id="KOG3607">
    <property type="taxonomic scope" value="Eukaryota"/>
</dbReference>
<keyword evidence="5 6" id="KW-1015">Disulfide bond</keyword>
<dbReference type="HOGENOM" id="CLU_012714_4_0_1"/>
<evidence type="ECO:0000256" key="4">
    <source>
        <dbReference type="ARBA" id="ARBA00023136"/>
    </source>
</evidence>
<dbReference type="AlphaFoldDB" id="G1TIZ8"/>
<dbReference type="PROSITE" id="PS50215">
    <property type="entry name" value="ADAM_MEPRO"/>
    <property type="match status" value="1"/>
</dbReference>
<feature type="domain" description="Peptidase M12B" evidence="11">
    <location>
        <begin position="201"/>
        <end position="382"/>
    </location>
</feature>
<evidence type="ECO:0000313" key="13">
    <source>
        <dbReference type="Proteomes" id="UP000001811"/>
    </source>
</evidence>
<dbReference type="SUPFAM" id="SSF57552">
    <property type="entry name" value="Blood coagulation inhibitor (disintegrin)"/>
    <property type="match status" value="1"/>
</dbReference>
<dbReference type="SMART" id="SM00608">
    <property type="entry name" value="ACR"/>
    <property type="match status" value="1"/>
</dbReference>
<dbReference type="GO" id="GO:0004222">
    <property type="term" value="F:metalloendopeptidase activity"/>
    <property type="evidence" value="ECO:0007669"/>
    <property type="project" value="InterPro"/>
</dbReference>
<feature type="disulfide bond" evidence="6">
    <location>
        <begin position="461"/>
        <end position="481"/>
    </location>
</feature>
<keyword evidence="9" id="KW-0732">Signal</keyword>
<accession>G1TIZ8</accession>
<keyword evidence="2 8" id="KW-0812">Transmembrane</keyword>
<dbReference type="Ensembl" id="ENSOCUT00000023563.2">
    <property type="protein sequence ID" value="ENSOCUP00000016921.2"/>
    <property type="gene ID" value="ENSOCUG00000027611.2"/>
</dbReference>
<dbReference type="InterPro" id="IPR024079">
    <property type="entry name" value="MetalloPept_cat_dom_sf"/>
</dbReference>
<dbReference type="Pfam" id="PF08516">
    <property type="entry name" value="ADAM_CR"/>
    <property type="match status" value="1"/>
</dbReference>
<organism evidence="12 13">
    <name type="scientific">Oryctolagus cuniculus</name>
    <name type="common">Rabbit</name>
    <dbReference type="NCBI Taxonomy" id="9986"/>
    <lineage>
        <taxon>Eukaryota</taxon>
        <taxon>Metazoa</taxon>
        <taxon>Chordata</taxon>
        <taxon>Craniata</taxon>
        <taxon>Vertebrata</taxon>
        <taxon>Euteleostomi</taxon>
        <taxon>Mammalia</taxon>
        <taxon>Eutheria</taxon>
        <taxon>Euarchontoglires</taxon>
        <taxon>Glires</taxon>
        <taxon>Lagomorpha</taxon>
        <taxon>Leporidae</taxon>
        <taxon>Oryctolagus</taxon>
    </lineage>
</organism>
<dbReference type="PaxDb" id="9986-ENSOCUP00000016921"/>
<evidence type="ECO:0000313" key="12">
    <source>
        <dbReference type="Ensembl" id="ENSOCUP00000016921.2"/>
    </source>
</evidence>
<dbReference type="FunFam" id="4.10.70.10:FF:000001">
    <property type="entry name" value="Disintegrin and metalloproteinase domain-containing protein 22"/>
    <property type="match status" value="1"/>
</dbReference>
<dbReference type="PANTHER" id="PTHR11905:SF140">
    <property type="entry name" value="A DISINTEGRIN AND METALLOPEPTIDASE DOMAIN 6-RELATED"/>
    <property type="match status" value="1"/>
</dbReference>
<evidence type="ECO:0000256" key="8">
    <source>
        <dbReference type="SAM" id="Phobius"/>
    </source>
</evidence>
<reference evidence="12 13" key="1">
    <citation type="journal article" date="2011" name="Nature">
        <title>A high-resolution map of human evolutionary constraint using 29 mammals.</title>
        <authorList>
            <person name="Lindblad-Toh K."/>
            <person name="Garber M."/>
            <person name="Zuk O."/>
            <person name="Lin M.F."/>
            <person name="Parker B.J."/>
            <person name="Washietl S."/>
            <person name="Kheradpour P."/>
            <person name="Ernst J."/>
            <person name="Jordan G."/>
            <person name="Mauceli E."/>
            <person name="Ward L.D."/>
            <person name="Lowe C.B."/>
            <person name="Holloway A.K."/>
            <person name="Clamp M."/>
            <person name="Gnerre S."/>
            <person name="Alfoldi J."/>
            <person name="Beal K."/>
            <person name="Chang J."/>
            <person name="Clawson H."/>
            <person name="Cuff J."/>
            <person name="Di Palma F."/>
            <person name="Fitzgerald S."/>
            <person name="Flicek P."/>
            <person name="Guttman M."/>
            <person name="Hubisz M.J."/>
            <person name="Jaffe D.B."/>
            <person name="Jungreis I."/>
            <person name="Kent W.J."/>
            <person name="Kostka D."/>
            <person name="Lara M."/>
            <person name="Martins A.L."/>
            <person name="Massingham T."/>
            <person name="Moltke I."/>
            <person name="Raney B.J."/>
            <person name="Rasmussen M.D."/>
            <person name="Robinson J."/>
            <person name="Stark A."/>
            <person name="Vilella A.J."/>
            <person name="Wen J."/>
            <person name="Xie X."/>
            <person name="Zody M.C."/>
            <person name="Baldwin J."/>
            <person name="Bloom T."/>
            <person name="Chin C.W."/>
            <person name="Heiman D."/>
            <person name="Nicol R."/>
            <person name="Nusbaum C."/>
            <person name="Young S."/>
            <person name="Wilkinson J."/>
            <person name="Worley K.C."/>
            <person name="Kovar C.L."/>
            <person name="Muzny D.M."/>
            <person name="Gibbs R.A."/>
            <person name="Cree A."/>
            <person name="Dihn H.H."/>
            <person name="Fowler G."/>
            <person name="Jhangiani S."/>
            <person name="Joshi V."/>
            <person name="Lee S."/>
            <person name="Lewis L.R."/>
            <person name="Nazareth L.V."/>
            <person name="Okwuonu G."/>
            <person name="Santibanez J."/>
            <person name="Warren W.C."/>
            <person name="Mardis E.R."/>
            <person name="Weinstock G.M."/>
            <person name="Wilson R.K."/>
            <person name="Delehaunty K."/>
            <person name="Dooling D."/>
            <person name="Fronik C."/>
            <person name="Fulton L."/>
            <person name="Fulton B."/>
            <person name="Graves T."/>
            <person name="Minx P."/>
            <person name="Sodergren E."/>
            <person name="Birney E."/>
            <person name="Margulies E.H."/>
            <person name="Herrero J."/>
            <person name="Green E.D."/>
            <person name="Haussler D."/>
            <person name="Siepel A."/>
            <person name="Goldman N."/>
            <person name="Pollard K.S."/>
            <person name="Pedersen J.S."/>
            <person name="Lander E.S."/>
            <person name="Kellis M."/>
        </authorList>
    </citation>
    <scope>NUCLEOTIDE SEQUENCE [LARGE SCALE GENOMIC DNA]</scope>
    <source>
        <strain evidence="13">Thorbecke</strain>
    </source>
</reference>
<dbReference type="GO" id="GO:0009897">
    <property type="term" value="C:external side of plasma membrane"/>
    <property type="evidence" value="ECO:0007669"/>
    <property type="project" value="TreeGrafter"/>
</dbReference>
<feature type="chain" id="PRO_5023937888" evidence="9">
    <location>
        <begin position="25"/>
        <end position="731"/>
    </location>
</feature>
<dbReference type="InterPro" id="IPR036436">
    <property type="entry name" value="Disintegrin_dom_sf"/>
</dbReference>
<dbReference type="Bgee" id="ENSOCUG00000027611">
    <property type="expression patterns" value="Expressed in testis"/>
</dbReference>
<name>G1TIZ8_RABIT</name>
<proteinExistence type="predicted"/>
<evidence type="ECO:0000256" key="9">
    <source>
        <dbReference type="SAM" id="SignalP"/>
    </source>
</evidence>
<feature type="domain" description="Disintegrin" evidence="10">
    <location>
        <begin position="403"/>
        <end position="489"/>
    </location>
</feature>
<dbReference type="InterPro" id="IPR006586">
    <property type="entry name" value="ADAM_Cys-rich"/>
</dbReference>
<comment type="subcellular location">
    <subcellularLocation>
        <location evidence="1">Membrane</location>
        <topology evidence="1">Single-pass membrane protein</topology>
    </subcellularLocation>
</comment>
<dbReference type="SMR" id="G1TIZ8"/>
<reference evidence="12" key="3">
    <citation type="submission" date="2025-09" db="UniProtKB">
        <authorList>
            <consortium name="Ensembl"/>
        </authorList>
    </citation>
    <scope>IDENTIFICATION</scope>
    <source>
        <strain evidence="12">Thorbecke</strain>
    </source>
</reference>
<evidence type="ECO:0000256" key="7">
    <source>
        <dbReference type="PROSITE-ProRule" id="PRU00276"/>
    </source>
</evidence>
<dbReference type="GO" id="GO:0008584">
    <property type="term" value="P:male gonad development"/>
    <property type="evidence" value="ECO:0007669"/>
    <property type="project" value="TreeGrafter"/>
</dbReference>
<dbReference type="Pfam" id="PF00200">
    <property type="entry name" value="Disintegrin"/>
    <property type="match status" value="1"/>
</dbReference>
<evidence type="ECO:0000259" key="11">
    <source>
        <dbReference type="PROSITE" id="PS50215"/>
    </source>
</evidence>
<comment type="caution">
    <text evidence="7">Lacks conserved residue(s) required for the propagation of feature annotation.</text>
</comment>
<keyword evidence="4 8" id="KW-0472">Membrane</keyword>
<reference evidence="12" key="2">
    <citation type="submission" date="2025-08" db="UniProtKB">
        <authorList>
            <consortium name="Ensembl"/>
        </authorList>
    </citation>
    <scope>IDENTIFICATION</scope>
    <source>
        <strain evidence="12">Thorbecke</strain>
    </source>
</reference>
<evidence type="ECO:0000256" key="6">
    <source>
        <dbReference type="PROSITE-ProRule" id="PRU00068"/>
    </source>
</evidence>
<dbReference type="PROSITE" id="PS50214">
    <property type="entry name" value="DISINTEGRIN_2"/>
    <property type="match status" value="1"/>
</dbReference>
<dbReference type="InterPro" id="IPR001762">
    <property type="entry name" value="Disintegrin_dom"/>
</dbReference>
<dbReference type="GO" id="GO:1990913">
    <property type="term" value="C:sperm head plasma membrane"/>
    <property type="evidence" value="ECO:0007669"/>
    <property type="project" value="TreeGrafter"/>
</dbReference>
<dbReference type="GeneTree" id="ENSGT00940000162296"/>